<keyword evidence="1" id="KW-1133">Transmembrane helix</keyword>
<dbReference type="AlphaFoldDB" id="A0A914Y7J8"/>
<evidence type="ECO:0000313" key="2">
    <source>
        <dbReference type="Proteomes" id="UP000887577"/>
    </source>
</evidence>
<proteinExistence type="predicted"/>
<feature type="transmembrane region" description="Helical" evidence="1">
    <location>
        <begin position="31"/>
        <end position="56"/>
    </location>
</feature>
<accession>A0A914Y7J8</accession>
<organism evidence="2 3">
    <name type="scientific">Panagrolaimus superbus</name>
    <dbReference type="NCBI Taxonomy" id="310955"/>
    <lineage>
        <taxon>Eukaryota</taxon>
        <taxon>Metazoa</taxon>
        <taxon>Ecdysozoa</taxon>
        <taxon>Nematoda</taxon>
        <taxon>Chromadorea</taxon>
        <taxon>Rhabditida</taxon>
        <taxon>Tylenchina</taxon>
        <taxon>Panagrolaimomorpha</taxon>
        <taxon>Panagrolaimoidea</taxon>
        <taxon>Panagrolaimidae</taxon>
        <taxon>Panagrolaimus</taxon>
    </lineage>
</organism>
<keyword evidence="1" id="KW-0812">Transmembrane</keyword>
<dbReference type="Proteomes" id="UP000887577">
    <property type="component" value="Unplaced"/>
</dbReference>
<dbReference type="WBParaSite" id="PSU_v2.g1618.t1">
    <property type="protein sequence ID" value="PSU_v2.g1618.t1"/>
    <property type="gene ID" value="PSU_v2.g1618"/>
</dbReference>
<keyword evidence="2" id="KW-1185">Reference proteome</keyword>
<evidence type="ECO:0000256" key="1">
    <source>
        <dbReference type="SAM" id="Phobius"/>
    </source>
</evidence>
<sequence>MRFGWEDGTALVVVGGTVVEAEKDSKRGGVIGATVLTIFDCQTIVVGGIVVGLGVVEGLVLSKRIGTKVLTTLGISTLLGGCVGTQGFCG</sequence>
<keyword evidence="1" id="KW-0472">Membrane</keyword>
<protein>
    <submittedName>
        <fullName evidence="3">Uncharacterized protein</fullName>
    </submittedName>
</protein>
<evidence type="ECO:0000313" key="3">
    <source>
        <dbReference type="WBParaSite" id="PSU_v2.g1618.t1"/>
    </source>
</evidence>
<name>A0A914Y7J8_9BILA</name>
<reference evidence="3" key="1">
    <citation type="submission" date="2022-11" db="UniProtKB">
        <authorList>
            <consortium name="WormBaseParasite"/>
        </authorList>
    </citation>
    <scope>IDENTIFICATION</scope>
</reference>